<gene>
    <name evidence="1" type="ORF">IMCC14465_07780</name>
</gene>
<comment type="caution">
    <text evidence="1">The sequence shown here is derived from an EMBL/GenBank/DDBJ whole genome shotgun (WGS) entry which is preliminary data.</text>
</comment>
<protein>
    <submittedName>
        <fullName evidence="1">Uncharacterized protein</fullName>
    </submittedName>
</protein>
<evidence type="ECO:0000313" key="2">
    <source>
        <dbReference type="Proteomes" id="UP000004836"/>
    </source>
</evidence>
<dbReference type="AlphaFoldDB" id="J9DVD4"/>
<organism evidence="1 2">
    <name type="scientific">alpha proteobacterium IMCC14465</name>
    <dbReference type="NCBI Taxonomy" id="1220535"/>
    <lineage>
        <taxon>Bacteria</taxon>
        <taxon>Pseudomonadati</taxon>
        <taxon>Pseudomonadota</taxon>
        <taxon>Alphaproteobacteria</taxon>
        <taxon>PS1 clade</taxon>
    </lineage>
</organism>
<dbReference type="EMBL" id="ALYF01000003">
    <property type="protein sequence ID" value="EJW20982.1"/>
    <property type="molecule type" value="Genomic_DNA"/>
</dbReference>
<name>J9DVD4_9PROT</name>
<reference evidence="1 2" key="1">
    <citation type="journal article" date="2012" name="J. Bacteriol.">
        <title>Genome Sequence of Strain IMCC14465, Isolated from the East Sea, Belonging to the PS1 Clade of Alphaproteobacteria.</title>
        <authorList>
            <person name="Yang S.J."/>
            <person name="Kang I."/>
            <person name="Cho J.C."/>
        </authorList>
    </citation>
    <scope>NUCLEOTIDE SEQUENCE [LARGE SCALE GENOMIC DNA]</scope>
    <source>
        <strain evidence="1 2">IMCC14465</strain>
    </source>
</reference>
<proteinExistence type="predicted"/>
<evidence type="ECO:0000313" key="1">
    <source>
        <dbReference type="EMBL" id="EJW20982.1"/>
    </source>
</evidence>
<accession>J9DVD4</accession>
<dbReference type="Proteomes" id="UP000004836">
    <property type="component" value="Unassembled WGS sequence"/>
</dbReference>
<dbReference type="STRING" id="1220535.IMCC14465_07780"/>
<sequence>MCFSVSNQSLEINCNFIALKVDASASAAYKTAHPDEKYVRRVFARNFTKSY</sequence>
<keyword evidence="2" id="KW-1185">Reference proteome</keyword>